<accession>X1N1U8</accession>
<protein>
    <submittedName>
        <fullName evidence="2">Uncharacterized protein</fullName>
    </submittedName>
</protein>
<feature type="region of interest" description="Disordered" evidence="1">
    <location>
        <begin position="1"/>
        <end position="27"/>
    </location>
</feature>
<feature type="compositionally biased region" description="Basic and acidic residues" evidence="1">
    <location>
        <begin position="1"/>
        <end position="10"/>
    </location>
</feature>
<evidence type="ECO:0000256" key="1">
    <source>
        <dbReference type="SAM" id="MobiDB-lite"/>
    </source>
</evidence>
<comment type="caution">
    <text evidence="2">The sequence shown here is derived from an EMBL/GenBank/DDBJ whole genome shotgun (WGS) entry which is preliminary data.</text>
</comment>
<reference evidence="2" key="1">
    <citation type="journal article" date="2014" name="Front. Microbiol.">
        <title>High frequency of phylogenetically diverse reductive dehalogenase-homologous genes in deep subseafloor sedimentary metagenomes.</title>
        <authorList>
            <person name="Kawai M."/>
            <person name="Futagami T."/>
            <person name="Toyoda A."/>
            <person name="Takaki Y."/>
            <person name="Nishi S."/>
            <person name="Hori S."/>
            <person name="Arai W."/>
            <person name="Tsubouchi T."/>
            <person name="Morono Y."/>
            <person name="Uchiyama I."/>
            <person name="Ito T."/>
            <person name="Fujiyama A."/>
            <person name="Inagaki F."/>
            <person name="Takami H."/>
        </authorList>
    </citation>
    <scope>NUCLEOTIDE SEQUENCE</scope>
    <source>
        <strain evidence="2">Expedition CK06-06</strain>
    </source>
</reference>
<organism evidence="2">
    <name type="scientific">marine sediment metagenome</name>
    <dbReference type="NCBI Taxonomy" id="412755"/>
    <lineage>
        <taxon>unclassified sequences</taxon>
        <taxon>metagenomes</taxon>
        <taxon>ecological metagenomes</taxon>
    </lineage>
</organism>
<dbReference type="AlphaFoldDB" id="X1N1U8"/>
<evidence type="ECO:0000313" key="2">
    <source>
        <dbReference type="EMBL" id="GAI37962.1"/>
    </source>
</evidence>
<feature type="compositionally biased region" description="Basic and acidic residues" evidence="1">
    <location>
        <begin position="48"/>
        <end position="61"/>
    </location>
</feature>
<dbReference type="EMBL" id="BARV01028824">
    <property type="protein sequence ID" value="GAI37962.1"/>
    <property type="molecule type" value="Genomic_DNA"/>
</dbReference>
<gene>
    <name evidence="2" type="ORF">S06H3_46064</name>
</gene>
<name>X1N1U8_9ZZZZ</name>
<feature type="region of interest" description="Disordered" evidence="1">
    <location>
        <begin position="48"/>
        <end position="73"/>
    </location>
</feature>
<proteinExistence type="predicted"/>
<sequence length="73" mass="8306">MVTGDVDTRPRGAITNPFTGEKSKGMKQRMEFSELQKRYKAEWTAKHHADLDKAQGKEKPARKFNTLGEEIKG</sequence>